<gene>
    <name evidence="6" type="primary">speB</name>
    <name evidence="6" type="ORF">H9763_10050</name>
</gene>
<feature type="binding site" evidence="4">
    <location>
        <position position="136"/>
    </location>
    <ligand>
        <name>Mn(2+)</name>
        <dbReference type="ChEBI" id="CHEBI:29035"/>
        <label>1</label>
    </ligand>
</feature>
<dbReference type="Pfam" id="PF00491">
    <property type="entry name" value="Arginase"/>
    <property type="match status" value="1"/>
</dbReference>
<feature type="binding site" evidence="4">
    <location>
        <position position="134"/>
    </location>
    <ligand>
        <name>Mn(2+)</name>
        <dbReference type="ChEBI" id="CHEBI:29035"/>
        <label>1</label>
    </ligand>
</feature>
<keyword evidence="3 5" id="KW-0378">Hydrolase</keyword>
<dbReference type="Gene3D" id="3.40.800.10">
    <property type="entry name" value="Ureohydrolase domain"/>
    <property type="match status" value="1"/>
</dbReference>
<evidence type="ECO:0000256" key="5">
    <source>
        <dbReference type="RuleBase" id="RU003684"/>
    </source>
</evidence>
<feature type="binding site" evidence="4">
    <location>
        <position position="213"/>
    </location>
    <ligand>
        <name>Mn(2+)</name>
        <dbReference type="ChEBI" id="CHEBI:29035"/>
        <label>1</label>
    </ligand>
</feature>
<dbReference type="PIRSF" id="PIRSF036979">
    <property type="entry name" value="Arginase"/>
    <property type="match status" value="1"/>
</dbReference>
<feature type="binding site" evidence="4">
    <location>
        <position position="109"/>
    </location>
    <ligand>
        <name>Mn(2+)</name>
        <dbReference type="ChEBI" id="CHEBI:29035"/>
        <label>1</label>
    </ligand>
</feature>
<feature type="binding site" evidence="4">
    <location>
        <position position="215"/>
    </location>
    <ligand>
        <name>Mn(2+)</name>
        <dbReference type="ChEBI" id="CHEBI:29035"/>
        <label>1</label>
    </ligand>
</feature>
<dbReference type="PROSITE" id="PS51409">
    <property type="entry name" value="ARGINASE_2"/>
    <property type="match status" value="1"/>
</dbReference>
<evidence type="ECO:0000313" key="6">
    <source>
        <dbReference type="EMBL" id="HJB91786.1"/>
    </source>
</evidence>
<evidence type="ECO:0000256" key="4">
    <source>
        <dbReference type="PIRSR" id="PIRSR036979-1"/>
    </source>
</evidence>
<dbReference type="InterPro" id="IPR023696">
    <property type="entry name" value="Ureohydrolase_dom_sf"/>
</dbReference>
<dbReference type="CDD" id="cd11593">
    <property type="entry name" value="Agmatinase-like_2"/>
    <property type="match status" value="1"/>
</dbReference>
<keyword evidence="2 4" id="KW-0479">Metal-binding</keyword>
<organism evidence="6 7">
    <name type="scientific">Candidatus Eisenbergiella merdigallinarum</name>
    <dbReference type="NCBI Taxonomy" id="2838552"/>
    <lineage>
        <taxon>Bacteria</taxon>
        <taxon>Bacillati</taxon>
        <taxon>Bacillota</taxon>
        <taxon>Clostridia</taxon>
        <taxon>Lachnospirales</taxon>
        <taxon>Lachnospiraceae</taxon>
        <taxon>Eisenbergiella</taxon>
    </lineage>
</organism>
<reference evidence="6" key="1">
    <citation type="journal article" date="2021" name="PeerJ">
        <title>Extensive microbial diversity within the chicken gut microbiome revealed by metagenomics and culture.</title>
        <authorList>
            <person name="Gilroy R."/>
            <person name="Ravi A."/>
            <person name="Getino M."/>
            <person name="Pursley I."/>
            <person name="Horton D.L."/>
            <person name="Alikhan N.F."/>
            <person name="Baker D."/>
            <person name="Gharbi K."/>
            <person name="Hall N."/>
            <person name="Watson M."/>
            <person name="Adriaenssens E.M."/>
            <person name="Foster-Nyarko E."/>
            <person name="Jarju S."/>
            <person name="Secka A."/>
            <person name="Antonio M."/>
            <person name="Oren A."/>
            <person name="Chaudhuri R.R."/>
            <person name="La Ragione R."/>
            <person name="Hildebrand F."/>
            <person name="Pallen M.J."/>
        </authorList>
    </citation>
    <scope>NUCLEOTIDE SEQUENCE</scope>
    <source>
        <strain evidence="6">USAMLcec3-2134</strain>
    </source>
</reference>
<dbReference type="PANTHER" id="PTHR11358:SF26">
    <property type="entry name" value="GUANIDINO ACID HYDROLASE, MITOCHONDRIAL"/>
    <property type="match status" value="1"/>
</dbReference>
<dbReference type="PROSITE" id="PS01053">
    <property type="entry name" value="ARGINASE_1"/>
    <property type="match status" value="1"/>
</dbReference>
<dbReference type="InterPro" id="IPR005925">
    <property type="entry name" value="Agmatinase-rel"/>
</dbReference>
<dbReference type="AlphaFoldDB" id="A0A9D2MTN4"/>
<evidence type="ECO:0000313" key="7">
    <source>
        <dbReference type="Proteomes" id="UP000886883"/>
    </source>
</evidence>
<dbReference type="NCBIfam" id="TIGR01230">
    <property type="entry name" value="agmatinase"/>
    <property type="match status" value="1"/>
</dbReference>
<proteinExistence type="inferred from homology"/>
<dbReference type="SUPFAM" id="SSF52768">
    <property type="entry name" value="Arginase/deacetylase"/>
    <property type="match status" value="1"/>
</dbReference>
<dbReference type="InterPro" id="IPR020855">
    <property type="entry name" value="Ureohydrolase_Mn_BS"/>
</dbReference>
<accession>A0A9D2MTN4</accession>
<dbReference type="EMBL" id="DWXE01000039">
    <property type="protein sequence ID" value="HJB91786.1"/>
    <property type="molecule type" value="Genomic_DNA"/>
</dbReference>
<dbReference type="GO" id="GO:0046872">
    <property type="term" value="F:metal ion binding"/>
    <property type="evidence" value="ECO:0007669"/>
    <property type="project" value="UniProtKB-KW"/>
</dbReference>
<name>A0A9D2MTN4_9FIRM</name>
<dbReference type="PANTHER" id="PTHR11358">
    <property type="entry name" value="ARGINASE/AGMATINASE"/>
    <property type="match status" value="1"/>
</dbReference>
<dbReference type="Proteomes" id="UP000886883">
    <property type="component" value="Unassembled WGS sequence"/>
</dbReference>
<comment type="cofactor">
    <cofactor evidence="4">
        <name>Mn(2+)</name>
        <dbReference type="ChEBI" id="CHEBI:29035"/>
    </cofactor>
    <text evidence="4">Binds 2 manganese ions per subunit.</text>
</comment>
<dbReference type="GO" id="GO:0033389">
    <property type="term" value="P:putrescine biosynthetic process from arginine, via agmatine"/>
    <property type="evidence" value="ECO:0007669"/>
    <property type="project" value="TreeGrafter"/>
</dbReference>
<sequence length="292" mass="31605">MLGPNIETFIGCDSDYESASIVLYGAPFDSTTSYRPGARFGPSAMRHESFGLETYSPYQDADLADCAVFDSGDLELCFGSPQSALNDIEGRAEEIFRDGKFPLLLGGEHLVTLGAVRAAVRKYPDLHIIHFDAHADLRDDYLGAKLSHACVLRRCHELVGDGRIHQFCIRSGDREEFRFAKAHTDLHPFGFNGLARTVSALRDRNVPVYFTIDLDCLDPSAFPGTGTPEAGGVSFPELLDAIRTVCAARVIGADLNELAPLLDASGVSTAAACKVLRELLLALSGSESFLSE</sequence>
<protein>
    <submittedName>
        <fullName evidence="6">Agmatinase</fullName>
        <ecNumber evidence="6">3.5.3.11</ecNumber>
    </submittedName>
</protein>
<dbReference type="EC" id="3.5.3.11" evidence="6"/>
<evidence type="ECO:0000256" key="1">
    <source>
        <dbReference type="ARBA" id="ARBA00009227"/>
    </source>
</evidence>
<comment type="caution">
    <text evidence="6">The sequence shown here is derived from an EMBL/GenBank/DDBJ whole genome shotgun (WGS) entry which is preliminary data.</text>
</comment>
<evidence type="ECO:0000256" key="3">
    <source>
        <dbReference type="ARBA" id="ARBA00022801"/>
    </source>
</evidence>
<dbReference type="GO" id="GO:0008783">
    <property type="term" value="F:agmatinase activity"/>
    <property type="evidence" value="ECO:0007669"/>
    <property type="project" value="UniProtKB-EC"/>
</dbReference>
<feature type="binding site" evidence="4">
    <location>
        <position position="132"/>
    </location>
    <ligand>
        <name>Mn(2+)</name>
        <dbReference type="ChEBI" id="CHEBI:29035"/>
        <label>1</label>
    </ligand>
</feature>
<keyword evidence="4" id="KW-0464">Manganese</keyword>
<dbReference type="InterPro" id="IPR006035">
    <property type="entry name" value="Ureohydrolase"/>
</dbReference>
<reference evidence="6" key="2">
    <citation type="submission" date="2021-04" db="EMBL/GenBank/DDBJ databases">
        <authorList>
            <person name="Gilroy R."/>
        </authorList>
    </citation>
    <scope>NUCLEOTIDE SEQUENCE</scope>
    <source>
        <strain evidence="6">USAMLcec3-2134</strain>
    </source>
</reference>
<comment type="similarity">
    <text evidence="1">Belongs to the arginase family. Agmatinase subfamily.</text>
</comment>
<evidence type="ECO:0000256" key="2">
    <source>
        <dbReference type="ARBA" id="ARBA00022723"/>
    </source>
</evidence>